<proteinExistence type="predicted"/>
<evidence type="ECO:0000256" key="1">
    <source>
        <dbReference type="SAM" id="Phobius"/>
    </source>
</evidence>
<comment type="caution">
    <text evidence="2">The sequence shown here is derived from an EMBL/GenBank/DDBJ whole genome shotgun (WGS) entry which is preliminary data.</text>
</comment>
<dbReference type="OrthoDB" id="10453742at2759"/>
<dbReference type="RefSeq" id="XP_007732156.1">
    <property type="nucleotide sequence ID" value="XM_007733966.1"/>
</dbReference>
<keyword evidence="1" id="KW-0812">Transmembrane</keyword>
<dbReference type="EMBL" id="AMGY01000003">
    <property type="protein sequence ID" value="EXJ86877.1"/>
    <property type="molecule type" value="Genomic_DNA"/>
</dbReference>
<keyword evidence="1" id="KW-0472">Membrane</keyword>
<dbReference type="HOGENOM" id="CLU_2454500_0_0_1"/>
<evidence type="ECO:0000313" key="3">
    <source>
        <dbReference type="Proteomes" id="UP000019478"/>
    </source>
</evidence>
<evidence type="ECO:0000313" key="2">
    <source>
        <dbReference type="EMBL" id="EXJ86877.1"/>
    </source>
</evidence>
<sequence length="94" mass="10844">MNYHPKHVSPFELIIAFANCVVWLVAAYFLYRVFQERRHLQAKARARAPPQGTSCLQVDEQREQPSLLPDNEGEVFPASREWEHFKARFGGGMA</sequence>
<feature type="transmembrane region" description="Helical" evidence="1">
    <location>
        <begin position="13"/>
        <end position="31"/>
    </location>
</feature>
<name>W9Y271_9EURO</name>
<keyword evidence="1" id="KW-1133">Transmembrane helix</keyword>
<dbReference type="GeneID" id="19167956"/>
<keyword evidence="3" id="KW-1185">Reference proteome</keyword>
<gene>
    <name evidence="2" type="ORF">A1O3_03831</name>
</gene>
<reference evidence="2 3" key="1">
    <citation type="submission" date="2013-03" db="EMBL/GenBank/DDBJ databases">
        <title>The Genome Sequence of Capronia epimyces CBS 606.96.</title>
        <authorList>
            <consortium name="The Broad Institute Genomics Platform"/>
            <person name="Cuomo C."/>
            <person name="de Hoog S."/>
            <person name="Gorbushina A."/>
            <person name="Walker B."/>
            <person name="Young S.K."/>
            <person name="Zeng Q."/>
            <person name="Gargeya S."/>
            <person name="Fitzgerald M."/>
            <person name="Haas B."/>
            <person name="Abouelleil A."/>
            <person name="Allen A.W."/>
            <person name="Alvarado L."/>
            <person name="Arachchi H.M."/>
            <person name="Berlin A.M."/>
            <person name="Chapman S.B."/>
            <person name="Gainer-Dewar J."/>
            <person name="Goldberg J."/>
            <person name="Griggs A."/>
            <person name="Gujja S."/>
            <person name="Hansen M."/>
            <person name="Howarth C."/>
            <person name="Imamovic A."/>
            <person name="Ireland A."/>
            <person name="Larimer J."/>
            <person name="McCowan C."/>
            <person name="Murphy C."/>
            <person name="Pearson M."/>
            <person name="Poon T.W."/>
            <person name="Priest M."/>
            <person name="Roberts A."/>
            <person name="Saif S."/>
            <person name="Shea T."/>
            <person name="Sisk P."/>
            <person name="Sykes S."/>
            <person name="Wortman J."/>
            <person name="Nusbaum C."/>
            <person name="Birren B."/>
        </authorList>
    </citation>
    <scope>NUCLEOTIDE SEQUENCE [LARGE SCALE GENOMIC DNA]</scope>
    <source>
        <strain evidence="2 3">CBS 606.96</strain>
    </source>
</reference>
<accession>W9Y271</accession>
<organism evidence="2 3">
    <name type="scientific">Capronia epimyces CBS 606.96</name>
    <dbReference type="NCBI Taxonomy" id="1182542"/>
    <lineage>
        <taxon>Eukaryota</taxon>
        <taxon>Fungi</taxon>
        <taxon>Dikarya</taxon>
        <taxon>Ascomycota</taxon>
        <taxon>Pezizomycotina</taxon>
        <taxon>Eurotiomycetes</taxon>
        <taxon>Chaetothyriomycetidae</taxon>
        <taxon>Chaetothyriales</taxon>
        <taxon>Herpotrichiellaceae</taxon>
        <taxon>Capronia</taxon>
    </lineage>
</organism>
<dbReference type="Proteomes" id="UP000019478">
    <property type="component" value="Unassembled WGS sequence"/>
</dbReference>
<dbReference type="AlphaFoldDB" id="W9Y271"/>
<protein>
    <submittedName>
        <fullName evidence="2">Uncharacterized protein</fullName>
    </submittedName>
</protein>